<organism evidence="14 15">
    <name type="scientific">Euplotes crassus</name>
    <dbReference type="NCBI Taxonomy" id="5936"/>
    <lineage>
        <taxon>Eukaryota</taxon>
        <taxon>Sar</taxon>
        <taxon>Alveolata</taxon>
        <taxon>Ciliophora</taxon>
        <taxon>Intramacronucleata</taxon>
        <taxon>Spirotrichea</taxon>
        <taxon>Hypotrichia</taxon>
        <taxon>Euplotida</taxon>
        <taxon>Euplotidae</taxon>
        <taxon>Moneuplotes</taxon>
    </lineage>
</organism>
<keyword evidence="8" id="KW-0106">Calcium</keyword>
<dbReference type="PROSITE" id="PS50011">
    <property type="entry name" value="PROTEIN_KINASE_DOM"/>
    <property type="match status" value="1"/>
</dbReference>
<comment type="subunit">
    <text evidence="2">Monomer.</text>
</comment>
<evidence type="ECO:0000259" key="13">
    <source>
        <dbReference type="PROSITE" id="PS50222"/>
    </source>
</evidence>
<comment type="cofactor">
    <cofactor evidence="1">
        <name>Mg(2+)</name>
        <dbReference type="ChEBI" id="CHEBI:18420"/>
    </cofactor>
</comment>
<feature type="binding site" evidence="11">
    <location>
        <position position="82"/>
    </location>
    <ligand>
        <name>ATP</name>
        <dbReference type="ChEBI" id="CHEBI:30616"/>
    </ligand>
</feature>
<gene>
    <name evidence="14" type="ORF">ECRASSUSDP1_LOCUS8032</name>
</gene>
<keyword evidence="9 11" id="KW-0067">ATP-binding</keyword>
<dbReference type="SMART" id="SM00054">
    <property type="entry name" value="EFh"/>
    <property type="match status" value="4"/>
</dbReference>
<evidence type="ECO:0000256" key="3">
    <source>
        <dbReference type="ARBA" id="ARBA00022527"/>
    </source>
</evidence>
<dbReference type="EMBL" id="CAMPGE010007840">
    <property type="protein sequence ID" value="CAI2366758.1"/>
    <property type="molecule type" value="Genomic_DNA"/>
</dbReference>
<keyword evidence="5" id="KW-0677">Repeat</keyword>
<dbReference type="Proteomes" id="UP001295684">
    <property type="component" value="Unassembled WGS sequence"/>
</dbReference>
<keyword evidence="7" id="KW-0418">Kinase</keyword>
<dbReference type="GO" id="GO:0004674">
    <property type="term" value="F:protein serine/threonine kinase activity"/>
    <property type="evidence" value="ECO:0007669"/>
    <property type="project" value="UniProtKB-KW"/>
</dbReference>
<feature type="domain" description="Protein kinase" evidence="12">
    <location>
        <begin position="52"/>
        <end position="308"/>
    </location>
</feature>
<dbReference type="SMART" id="SM00220">
    <property type="entry name" value="S_TKc"/>
    <property type="match status" value="1"/>
</dbReference>
<sequence>MGCFFSSEEDNLQIEKQSSIKVDTQRTTQAQIIGQMKKEEKKVSLNPLERYHISPKVLGAGGFGKVFLAKLVDDPESKFAIKALNKRHNKMKFADVKKEIEFLQKLDHKHIIKYFEAFQDRKYVYIVTEYCPNGDLFDYIKNEVSENGSFKENEACKIMRTLLKTVNYLHSMNIAHLDIKPENIMLGEDKNLKLIDFGISKQMENEKFSGIVGSSFYIAPEVIAGKYDLKCDIWSCGVILYILLCGYLPFNGQNTNAVLKKIKLCDLNFTHKEFSSISENGMELVKMMLDPDPKTRCSAAECLEHPWFTDRNSIKNIQENEEIDLKIVQNIKDFNTGSIIKKKAINVLVKFMTSREISDLNTLFERIDTDHTGFIKIEELAKALKKVDREISQDEIDGIFKGIDIQGNQKINYSEFIAATLNVKETLTEAKLLTLFKNFDLDNSGYITLENLQGAFQKFGNNISKSELSRVFDQHDVAKDGKLSYKEFERMMLDKDDDSSEGA</sequence>
<evidence type="ECO:0000256" key="10">
    <source>
        <dbReference type="ARBA" id="ARBA00024334"/>
    </source>
</evidence>
<dbReference type="PANTHER" id="PTHR24349">
    <property type="entry name" value="SERINE/THREONINE-PROTEIN KINASE"/>
    <property type="match status" value="1"/>
</dbReference>
<dbReference type="PROSITE" id="PS00108">
    <property type="entry name" value="PROTEIN_KINASE_ST"/>
    <property type="match status" value="1"/>
</dbReference>
<accession>A0AAD1UCQ7</accession>
<dbReference type="InterPro" id="IPR002048">
    <property type="entry name" value="EF_hand_dom"/>
</dbReference>
<keyword evidence="15" id="KW-1185">Reference proteome</keyword>
<evidence type="ECO:0000256" key="1">
    <source>
        <dbReference type="ARBA" id="ARBA00001946"/>
    </source>
</evidence>
<dbReference type="PROSITE" id="PS00107">
    <property type="entry name" value="PROTEIN_KINASE_ATP"/>
    <property type="match status" value="1"/>
</dbReference>
<dbReference type="GO" id="GO:0005509">
    <property type="term" value="F:calcium ion binding"/>
    <property type="evidence" value="ECO:0007669"/>
    <property type="project" value="InterPro"/>
</dbReference>
<evidence type="ECO:0000259" key="12">
    <source>
        <dbReference type="PROSITE" id="PS50011"/>
    </source>
</evidence>
<dbReference type="InterPro" id="IPR011992">
    <property type="entry name" value="EF-hand-dom_pair"/>
</dbReference>
<evidence type="ECO:0000313" key="14">
    <source>
        <dbReference type="EMBL" id="CAI2366758.1"/>
    </source>
</evidence>
<dbReference type="SUPFAM" id="SSF56112">
    <property type="entry name" value="Protein kinase-like (PK-like)"/>
    <property type="match status" value="1"/>
</dbReference>
<name>A0AAD1UCQ7_EUPCR</name>
<keyword evidence="6 11" id="KW-0547">Nucleotide-binding</keyword>
<evidence type="ECO:0000256" key="8">
    <source>
        <dbReference type="ARBA" id="ARBA00022837"/>
    </source>
</evidence>
<comment type="caution">
    <text evidence="14">The sequence shown here is derived from an EMBL/GenBank/DDBJ whole genome shotgun (WGS) entry which is preliminary data.</text>
</comment>
<dbReference type="Pfam" id="PF13499">
    <property type="entry name" value="EF-hand_7"/>
    <property type="match status" value="2"/>
</dbReference>
<dbReference type="FunFam" id="1.10.238.10:FF:000003">
    <property type="entry name" value="Calmodulin A"/>
    <property type="match status" value="1"/>
</dbReference>
<protein>
    <submittedName>
        <fullName evidence="14">Uncharacterized protein</fullName>
    </submittedName>
</protein>
<evidence type="ECO:0000256" key="4">
    <source>
        <dbReference type="ARBA" id="ARBA00022679"/>
    </source>
</evidence>
<dbReference type="AlphaFoldDB" id="A0AAD1UCQ7"/>
<dbReference type="InterPro" id="IPR050205">
    <property type="entry name" value="CDPK_Ser/Thr_kinases"/>
</dbReference>
<evidence type="ECO:0000256" key="11">
    <source>
        <dbReference type="PROSITE-ProRule" id="PRU10141"/>
    </source>
</evidence>
<dbReference type="InterPro" id="IPR011009">
    <property type="entry name" value="Kinase-like_dom_sf"/>
</dbReference>
<proteinExistence type="inferred from homology"/>
<dbReference type="Gene3D" id="1.10.510.10">
    <property type="entry name" value="Transferase(Phosphotransferase) domain 1"/>
    <property type="match status" value="1"/>
</dbReference>
<dbReference type="Gene3D" id="1.10.238.10">
    <property type="entry name" value="EF-hand"/>
    <property type="match status" value="2"/>
</dbReference>
<evidence type="ECO:0000256" key="7">
    <source>
        <dbReference type="ARBA" id="ARBA00022777"/>
    </source>
</evidence>
<evidence type="ECO:0000256" key="9">
    <source>
        <dbReference type="ARBA" id="ARBA00022840"/>
    </source>
</evidence>
<dbReference type="GO" id="GO:0005524">
    <property type="term" value="F:ATP binding"/>
    <property type="evidence" value="ECO:0007669"/>
    <property type="project" value="UniProtKB-UniRule"/>
</dbReference>
<keyword evidence="3" id="KW-0723">Serine/threonine-protein kinase</keyword>
<comment type="similarity">
    <text evidence="10">Belongs to the protein kinase superfamily. Ser/Thr protein kinase family. CDPK subfamily.</text>
</comment>
<feature type="domain" description="EF-hand" evidence="13">
    <location>
        <begin position="463"/>
        <end position="498"/>
    </location>
</feature>
<reference evidence="14" key="1">
    <citation type="submission" date="2023-07" db="EMBL/GenBank/DDBJ databases">
        <authorList>
            <consortium name="AG Swart"/>
            <person name="Singh M."/>
            <person name="Singh A."/>
            <person name="Seah K."/>
            <person name="Emmerich C."/>
        </authorList>
    </citation>
    <scope>NUCLEOTIDE SEQUENCE</scope>
    <source>
        <strain evidence="14">DP1</strain>
    </source>
</reference>
<dbReference type="PROSITE" id="PS50222">
    <property type="entry name" value="EF_HAND_2"/>
    <property type="match status" value="4"/>
</dbReference>
<dbReference type="FunFam" id="1.10.510.10:FF:000571">
    <property type="entry name" value="Maternal embryonic leucine zipper kinase"/>
    <property type="match status" value="1"/>
</dbReference>
<dbReference type="InterPro" id="IPR000719">
    <property type="entry name" value="Prot_kinase_dom"/>
</dbReference>
<keyword evidence="4" id="KW-0808">Transferase</keyword>
<evidence type="ECO:0000313" key="15">
    <source>
        <dbReference type="Proteomes" id="UP001295684"/>
    </source>
</evidence>
<dbReference type="Gene3D" id="3.30.200.20">
    <property type="entry name" value="Phosphorylase Kinase, domain 1"/>
    <property type="match status" value="1"/>
</dbReference>
<feature type="domain" description="EF-hand" evidence="13">
    <location>
        <begin position="391"/>
        <end position="426"/>
    </location>
</feature>
<dbReference type="Pfam" id="PF00069">
    <property type="entry name" value="Pkinase"/>
    <property type="match status" value="1"/>
</dbReference>
<evidence type="ECO:0000256" key="2">
    <source>
        <dbReference type="ARBA" id="ARBA00011245"/>
    </source>
</evidence>
<feature type="domain" description="EF-hand" evidence="13">
    <location>
        <begin position="427"/>
        <end position="462"/>
    </location>
</feature>
<dbReference type="CDD" id="cd05117">
    <property type="entry name" value="STKc_CAMK"/>
    <property type="match status" value="1"/>
</dbReference>
<dbReference type="InterPro" id="IPR008271">
    <property type="entry name" value="Ser/Thr_kinase_AS"/>
</dbReference>
<feature type="domain" description="EF-hand" evidence="13">
    <location>
        <begin position="355"/>
        <end position="390"/>
    </location>
</feature>
<dbReference type="InterPro" id="IPR017441">
    <property type="entry name" value="Protein_kinase_ATP_BS"/>
</dbReference>
<evidence type="ECO:0000256" key="5">
    <source>
        <dbReference type="ARBA" id="ARBA00022737"/>
    </source>
</evidence>
<evidence type="ECO:0000256" key="6">
    <source>
        <dbReference type="ARBA" id="ARBA00022741"/>
    </source>
</evidence>
<dbReference type="SUPFAM" id="SSF47473">
    <property type="entry name" value="EF-hand"/>
    <property type="match status" value="1"/>
</dbReference>